<feature type="domain" description="Sporulation initiation phosphotransferase B C-terminal" evidence="4">
    <location>
        <begin position="59"/>
        <end position="175"/>
    </location>
</feature>
<protein>
    <submittedName>
        <fullName evidence="5">Sporulation initiation phosphotransferase B</fullName>
    </submittedName>
</protein>
<evidence type="ECO:0000256" key="2">
    <source>
        <dbReference type="ARBA" id="ARBA00022679"/>
    </source>
</evidence>
<evidence type="ECO:0000313" key="6">
    <source>
        <dbReference type="Proteomes" id="UP001649381"/>
    </source>
</evidence>
<dbReference type="InterPro" id="IPR016122">
    <property type="entry name" value="SpoOB_C"/>
</dbReference>
<dbReference type="InterPro" id="IPR037100">
    <property type="entry name" value="Spo0B_C_sf"/>
</dbReference>
<evidence type="ECO:0000259" key="4">
    <source>
        <dbReference type="SMART" id="SM01317"/>
    </source>
</evidence>
<dbReference type="Gene3D" id="3.30.565.30">
    <property type="entry name" value="Sporulation initiation phosphotransferase B (SpoOB), C-terminal domain"/>
    <property type="match status" value="1"/>
</dbReference>
<dbReference type="Pfam" id="PF14689">
    <property type="entry name" value="SPOB_a"/>
    <property type="match status" value="1"/>
</dbReference>
<evidence type="ECO:0000313" key="5">
    <source>
        <dbReference type="EMBL" id="MCF6138086.1"/>
    </source>
</evidence>
<evidence type="ECO:0000256" key="3">
    <source>
        <dbReference type="ARBA" id="ARBA00022777"/>
    </source>
</evidence>
<dbReference type="InterPro" id="IPR016120">
    <property type="entry name" value="Sig_transdc_His_kin_SpoOB"/>
</dbReference>
<keyword evidence="1" id="KW-0597">Phosphoprotein</keyword>
<gene>
    <name evidence="5" type="ORF">L2716_10155</name>
</gene>
<organism evidence="5 6">
    <name type="scientific">Pseudalkalibacillus berkeleyi</name>
    <dbReference type="NCBI Taxonomy" id="1069813"/>
    <lineage>
        <taxon>Bacteria</taxon>
        <taxon>Bacillati</taxon>
        <taxon>Bacillota</taxon>
        <taxon>Bacilli</taxon>
        <taxon>Bacillales</taxon>
        <taxon>Fictibacillaceae</taxon>
        <taxon>Pseudalkalibacillus</taxon>
    </lineage>
</organism>
<dbReference type="InterPro" id="IPR039506">
    <property type="entry name" value="SPOB_a"/>
</dbReference>
<keyword evidence="6" id="KW-1185">Reference proteome</keyword>
<accession>A0ABS9H210</accession>
<name>A0ABS9H210_9BACL</name>
<keyword evidence="3" id="KW-0418">Kinase</keyword>
<dbReference type="Gene3D" id="1.10.287.130">
    <property type="match status" value="1"/>
</dbReference>
<proteinExistence type="predicted"/>
<dbReference type="SMART" id="SM01317">
    <property type="entry name" value="SPOB_ab"/>
    <property type="match status" value="1"/>
</dbReference>
<keyword evidence="2" id="KW-0808">Transferase</keyword>
<comment type="caution">
    <text evidence="5">The sequence shown here is derived from an EMBL/GenBank/DDBJ whole genome shotgun (WGS) entry which is preliminary data.</text>
</comment>
<reference evidence="5 6" key="1">
    <citation type="submission" date="2022-01" db="EMBL/GenBank/DDBJ databases">
        <title>Alkalihalobacillus sp. EGI L200015, a novel bacterium isolated from a salt lake sediment.</title>
        <authorList>
            <person name="Gao L."/>
            <person name="Fang B.-Z."/>
            <person name="Li W.-J."/>
        </authorList>
    </citation>
    <scope>NUCLEOTIDE SEQUENCE [LARGE SCALE GENOMIC DNA]</scope>
    <source>
        <strain evidence="5 6">KCTC 12718</strain>
    </source>
</reference>
<dbReference type="RefSeq" id="WP_236334225.1">
    <property type="nucleotide sequence ID" value="NZ_JAKIJS010000001.1"/>
</dbReference>
<dbReference type="SUPFAM" id="SSF55890">
    <property type="entry name" value="Sporulation response regulatory protein Spo0B"/>
    <property type="match status" value="1"/>
</dbReference>
<dbReference type="Pfam" id="PF14682">
    <property type="entry name" value="SPOB_ab"/>
    <property type="match status" value="1"/>
</dbReference>
<evidence type="ECO:0000256" key="1">
    <source>
        <dbReference type="ARBA" id="ARBA00022553"/>
    </source>
</evidence>
<sequence length="179" mass="20983">MKGKMDSVSLLRHARHDWLNQLQLIKGNLALDRTDRAKEIIDQVVQEAKNEAKVSNLKMPMLAELFLTYNWLQNQYRLDYEVIGTERDLSKYDQPLFEWTSCFLSEIEKHVVMDSEPHLMVTIQLFEDKVRISYDFAGVLDVQNIEQSMDSSQITVHNSIRIIESYSQENELLYILELG</sequence>
<dbReference type="Proteomes" id="UP001649381">
    <property type="component" value="Unassembled WGS sequence"/>
</dbReference>
<dbReference type="EMBL" id="JAKIJS010000001">
    <property type="protein sequence ID" value="MCF6138086.1"/>
    <property type="molecule type" value="Genomic_DNA"/>
</dbReference>